<sequence>MNKRLINLLNILFAVILAIVMTSWLNLTFNNYAISPISIVYFVVGLVGFNYLIHKLLAIRSQQWLLLATSAVVTVIEELMGILVNLSQINTFYFPDVKSIIILLLINMIIIFQYQKNDLFKIVVALIMSFFETIAIWFNFDVGETLWSWVLVVGSINLLINLVSLKYVRKRSYWLLSSIAGILFSLALVLGKQLYDNYQFPAFNVATILTFMGFVLFWTAIVALIINYAINNQIVFSSNQQNSPIQNWFNQLKHPWLWSAVVTFIIFIPAIIALAPGIWSYDTPYQYFSMTRNNWNMGQPIASMMIVYFFVQIIGVNFLHSVATGLFIMIVVQFTLAAVIFGYGFKVLNRWQLPWILQVVVWSWWTLHITNWTSLAQSNTKDTWCGLAAVLIMIFLLEMWQDGPKFFHSYGKLVLLILSLFVFLTFRNSSRLVLIMFLPFWLGFCWKYWKQIVAIIVATGALFYLFNGPVVHSLPSSAVDVNQGGGVRNMDNVGGLKAQIIFGGYVNAGNKFSSADKQLLWTILPKGTPEQYSHFYSPQFADQANTVWGQLGVHYHHIYQGNYNQRRSKMMKQIISHYPLATLQVILNQNLGWYYPQSTYPSKSGNIYNEVINETKNGPMKKDGVIINNWKLFPSLYQLIYGLEQDGTYYQYPVIASFFDPAFWGWIILVVLLILIAQKSWKALTISFFITIQWATLWAAPVVLVRYIYPVFLCLPLLAIMIYIRKSKLDVIE</sequence>
<evidence type="ECO:0000313" key="2">
    <source>
        <dbReference type="EMBL" id="RHW50164.1"/>
    </source>
</evidence>
<dbReference type="Proteomes" id="UP000284109">
    <property type="component" value="Unassembled WGS sequence"/>
</dbReference>
<dbReference type="AlphaFoldDB" id="A0A3R6W9P4"/>
<evidence type="ECO:0000313" key="3">
    <source>
        <dbReference type="Proteomes" id="UP000284109"/>
    </source>
</evidence>
<protein>
    <submittedName>
        <fullName evidence="2">Uncharacterized protein</fullName>
    </submittedName>
</protein>
<keyword evidence="1" id="KW-1133">Transmembrane helix</keyword>
<proteinExistence type="predicted"/>
<feature type="transmembrane region" description="Helical" evidence="1">
    <location>
        <begin position="33"/>
        <end position="53"/>
    </location>
</feature>
<dbReference type="EMBL" id="QOCR01000004">
    <property type="protein sequence ID" value="RHW50164.1"/>
    <property type="molecule type" value="Genomic_DNA"/>
</dbReference>
<comment type="caution">
    <text evidence="2">The sequence shown here is derived from an EMBL/GenBank/DDBJ whole genome shotgun (WGS) entry which is preliminary data.</text>
</comment>
<feature type="transmembrane region" description="Helical" evidence="1">
    <location>
        <begin position="384"/>
        <end position="401"/>
    </location>
</feature>
<feature type="transmembrane region" description="Helical" evidence="1">
    <location>
        <begin position="92"/>
        <end position="112"/>
    </location>
</feature>
<feature type="transmembrane region" description="Helical" evidence="1">
    <location>
        <begin position="707"/>
        <end position="724"/>
    </location>
</feature>
<feature type="transmembrane region" description="Helical" evidence="1">
    <location>
        <begin position="455"/>
        <end position="474"/>
    </location>
</feature>
<feature type="transmembrane region" description="Helical" evidence="1">
    <location>
        <begin position="432"/>
        <end position="449"/>
    </location>
</feature>
<feature type="transmembrane region" description="Helical" evidence="1">
    <location>
        <begin position="119"/>
        <end position="140"/>
    </location>
</feature>
<organism evidence="2 3">
    <name type="scientific">Bombilactobacillus bombi</name>
    <dbReference type="NCBI Taxonomy" id="1303590"/>
    <lineage>
        <taxon>Bacteria</taxon>
        <taxon>Bacillati</taxon>
        <taxon>Bacillota</taxon>
        <taxon>Bacilli</taxon>
        <taxon>Lactobacillales</taxon>
        <taxon>Lactobacillaceae</taxon>
        <taxon>Bombilactobacillus</taxon>
    </lineage>
</organism>
<gene>
    <name evidence="2" type="ORF">DS831_08385</name>
</gene>
<feature type="transmembrane region" description="Helical" evidence="1">
    <location>
        <begin position="351"/>
        <end position="372"/>
    </location>
</feature>
<feature type="transmembrane region" description="Helical" evidence="1">
    <location>
        <begin position="7"/>
        <end position="27"/>
    </location>
</feature>
<feature type="transmembrane region" description="Helical" evidence="1">
    <location>
        <begin position="683"/>
        <end position="701"/>
    </location>
</feature>
<feature type="transmembrane region" description="Helical" evidence="1">
    <location>
        <begin position="146"/>
        <end position="165"/>
    </location>
</feature>
<dbReference type="OrthoDB" id="2143989at2"/>
<name>A0A3R6W9P4_9LACO</name>
<feature type="transmembrane region" description="Helical" evidence="1">
    <location>
        <begin position="65"/>
        <end position="86"/>
    </location>
</feature>
<feature type="transmembrane region" description="Helical" evidence="1">
    <location>
        <begin position="326"/>
        <end position="345"/>
    </location>
</feature>
<reference evidence="2 3" key="1">
    <citation type="submission" date="2018-07" db="EMBL/GenBank/DDBJ databases">
        <title>Genome sequences of six Lactobacillus spp. isolated from bumble bee guts.</title>
        <authorList>
            <person name="Motta E.V.S."/>
            <person name="Moran N.A."/>
        </authorList>
    </citation>
    <scope>NUCLEOTIDE SEQUENCE [LARGE SCALE GENOMIC DNA]</scope>
    <source>
        <strain evidence="2 3">BI-1.1</strain>
    </source>
</reference>
<feature type="transmembrane region" description="Helical" evidence="1">
    <location>
        <begin position="654"/>
        <end position="676"/>
    </location>
</feature>
<dbReference type="RefSeq" id="WP_118902640.1">
    <property type="nucleotide sequence ID" value="NZ_QOCR01000004.1"/>
</dbReference>
<feature type="transmembrane region" description="Helical" evidence="1">
    <location>
        <begin position="301"/>
        <end position="319"/>
    </location>
</feature>
<feature type="transmembrane region" description="Helical" evidence="1">
    <location>
        <begin position="172"/>
        <end position="190"/>
    </location>
</feature>
<feature type="transmembrane region" description="Helical" evidence="1">
    <location>
        <begin position="575"/>
        <end position="595"/>
    </location>
</feature>
<accession>A0A3R6W9P4</accession>
<keyword evidence="3" id="KW-1185">Reference proteome</keyword>
<feature type="transmembrane region" description="Helical" evidence="1">
    <location>
        <begin position="256"/>
        <end position="281"/>
    </location>
</feature>
<feature type="transmembrane region" description="Helical" evidence="1">
    <location>
        <begin position="407"/>
        <end position="425"/>
    </location>
</feature>
<evidence type="ECO:0000256" key="1">
    <source>
        <dbReference type="SAM" id="Phobius"/>
    </source>
</evidence>
<keyword evidence="1" id="KW-0472">Membrane</keyword>
<feature type="transmembrane region" description="Helical" evidence="1">
    <location>
        <begin position="202"/>
        <end position="230"/>
    </location>
</feature>
<keyword evidence="1" id="KW-0812">Transmembrane</keyword>